<organism evidence="1 2">
    <name type="scientific">Pristionchus fissidentatus</name>
    <dbReference type="NCBI Taxonomy" id="1538716"/>
    <lineage>
        <taxon>Eukaryota</taxon>
        <taxon>Metazoa</taxon>
        <taxon>Ecdysozoa</taxon>
        <taxon>Nematoda</taxon>
        <taxon>Chromadorea</taxon>
        <taxon>Rhabditida</taxon>
        <taxon>Rhabditina</taxon>
        <taxon>Diplogasteromorpha</taxon>
        <taxon>Diplogasteroidea</taxon>
        <taxon>Neodiplogasteridae</taxon>
        <taxon>Pristionchus</taxon>
    </lineage>
</organism>
<dbReference type="EMBL" id="BTSY01000006">
    <property type="protein sequence ID" value="GMT31185.1"/>
    <property type="molecule type" value="Genomic_DNA"/>
</dbReference>
<comment type="caution">
    <text evidence="1">The sequence shown here is derived from an EMBL/GenBank/DDBJ whole genome shotgun (WGS) entry which is preliminary data.</text>
</comment>
<dbReference type="Proteomes" id="UP001432322">
    <property type="component" value="Unassembled WGS sequence"/>
</dbReference>
<sequence>MQICKRQLRKLSRRLPSLRRSLPQHQLLLQTFDSLNQLTPSSPTRPIGRSRPLMRMRMKIEKIVTFDGHFILPSLFSEMC</sequence>
<gene>
    <name evidence="1" type="ORF">PFISCL1PPCAC_22482</name>
</gene>
<keyword evidence="2" id="KW-1185">Reference proteome</keyword>
<proteinExistence type="predicted"/>
<evidence type="ECO:0000313" key="1">
    <source>
        <dbReference type="EMBL" id="GMT31185.1"/>
    </source>
</evidence>
<protein>
    <submittedName>
        <fullName evidence="1">Uncharacterized protein</fullName>
    </submittedName>
</protein>
<name>A0AAV5WKX1_9BILA</name>
<dbReference type="AlphaFoldDB" id="A0AAV5WKX1"/>
<evidence type="ECO:0000313" key="2">
    <source>
        <dbReference type="Proteomes" id="UP001432322"/>
    </source>
</evidence>
<reference evidence="1" key="1">
    <citation type="submission" date="2023-10" db="EMBL/GenBank/DDBJ databases">
        <title>Genome assembly of Pristionchus species.</title>
        <authorList>
            <person name="Yoshida K."/>
            <person name="Sommer R.J."/>
        </authorList>
    </citation>
    <scope>NUCLEOTIDE SEQUENCE</scope>
    <source>
        <strain evidence="1">RS5133</strain>
    </source>
</reference>
<accession>A0AAV5WKX1</accession>